<accession>A0A3M9MMQ8</accession>
<evidence type="ECO:0000313" key="8">
    <source>
        <dbReference type="EMBL" id="RNI25948.1"/>
    </source>
</evidence>
<dbReference type="PROSITE" id="PS00187">
    <property type="entry name" value="TPP_ENZYMES"/>
    <property type="match status" value="1"/>
</dbReference>
<dbReference type="InterPro" id="IPR047211">
    <property type="entry name" value="POXB-like"/>
</dbReference>
<dbReference type="GO" id="GO:0003824">
    <property type="term" value="F:catalytic activity"/>
    <property type="evidence" value="ECO:0007669"/>
    <property type="project" value="InterPro"/>
</dbReference>
<dbReference type="OrthoDB" id="4494979at2"/>
<proteinExistence type="inferred from homology"/>
<comment type="caution">
    <text evidence="8">The sequence shown here is derived from an EMBL/GenBank/DDBJ whole genome shotgun (WGS) entry which is preliminary data.</text>
</comment>
<dbReference type="PANTHER" id="PTHR42981:SF2">
    <property type="entry name" value="PYRUVATE DEHYDROGENASE [UBIQUINONE]"/>
    <property type="match status" value="1"/>
</dbReference>
<dbReference type="InterPro" id="IPR000399">
    <property type="entry name" value="TPP-bd_CS"/>
</dbReference>
<dbReference type="InterPro" id="IPR011766">
    <property type="entry name" value="TPP_enzyme_TPP-bd"/>
</dbReference>
<dbReference type="SUPFAM" id="SSF52467">
    <property type="entry name" value="DHS-like NAD/FAD-binding domain"/>
    <property type="match status" value="1"/>
</dbReference>
<keyword evidence="2 3" id="KW-0786">Thiamine pyrophosphate</keyword>
<dbReference type="Gene3D" id="3.40.50.970">
    <property type="match status" value="2"/>
</dbReference>
<dbReference type="Gene3D" id="3.40.50.1220">
    <property type="entry name" value="TPP-binding domain"/>
    <property type="match status" value="1"/>
</dbReference>
<dbReference type="InterPro" id="IPR029061">
    <property type="entry name" value="THDP-binding"/>
</dbReference>
<feature type="region of interest" description="Disordered" evidence="4">
    <location>
        <begin position="569"/>
        <end position="597"/>
    </location>
</feature>
<reference evidence="8 9" key="1">
    <citation type="submission" date="2018-11" db="EMBL/GenBank/DDBJ databases">
        <title>Rufibacter latericius sp. nov., isolated from water in Baiyang Lake.</title>
        <authorList>
            <person name="Yang Y."/>
        </authorList>
    </citation>
    <scope>NUCLEOTIDE SEQUENCE [LARGE SCALE GENOMIC DNA]</scope>
    <source>
        <strain evidence="8 9">R-22-1c-1</strain>
    </source>
</reference>
<dbReference type="CDD" id="cd02014">
    <property type="entry name" value="TPP_POX"/>
    <property type="match status" value="1"/>
</dbReference>
<feature type="domain" description="Thiamine pyrophosphate enzyme N-terminal TPP-binding" evidence="7">
    <location>
        <begin position="4"/>
        <end position="120"/>
    </location>
</feature>
<feature type="domain" description="Thiamine pyrophosphate enzyme central" evidence="5">
    <location>
        <begin position="198"/>
        <end position="328"/>
    </location>
</feature>
<dbReference type="Pfam" id="PF02775">
    <property type="entry name" value="TPP_enzyme_C"/>
    <property type="match status" value="1"/>
</dbReference>
<organism evidence="8 9">
    <name type="scientific">Rufibacter latericius</name>
    <dbReference type="NCBI Taxonomy" id="2487040"/>
    <lineage>
        <taxon>Bacteria</taxon>
        <taxon>Pseudomonadati</taxon>
        <taxon>Bacteroidota</taxon>
        <taxon>Cytophagia</taxon>
        <taxon>Cytophagales</taxon>
        <taxon>Hymenobacteraceae</taxon>
        <taxon>Rufibacter</taxon>
    </lineage>
</organism>
<evidence type="ECO:0000259" key="5">
    <source>
        <dbReference type="Pfam" id="PF00205"/>
    </source>
</evidence>
<name>A0A3M9MMQ8_9BACT</name>
<keyword evidence="9" id="KW-1185">Reference proteome</keyword>
<evidence type="ECO:0000259" key="6">
    <source>
        <dbReference type="Pfam" id="PF02775"/>
    </source>
</evidence>
<dbReference type="SUPFAM" id="SSF52518">
    <property type="entry name" value="Thiamin diphosphate-binding fold (THDP-binding)"/>
    <property type="match status" value="2"/>
</dbReference>
<evidence type="ECO:0000256" key="3">
    <source>
        <dbReference type="RuleBase" id="RU362132"/>
    </source>
</evidence>
<evidence type="ECO:0000256" key="1">
    <source>
        <dbReference type="ARBA" id="ARBA00007812"/>
    </source>
</evidence>
<evidence type="ECO:0000259" key="7">
    <source>
        <dbReference type="Pfam" id="PF02776"/>
    </source>
</evidence>
<dbReference type="CDD" id="cd07039">
    <property type="entry name" value="TPP_PYR_POX"/>
    <property type="match status" value="1"/>
</dbReference>
<dbReference type="PANTHER" id="PTHR42981">
    <property type="entry name" value="PYRUVATE DEHYDROGENASE [UBIQUINONE]"/>
    <property type="match status" value="1"/>
</dbReference>
<evidence type="ECO:0000313" key="9">
    <source>
        <dbReference type="Proteomes" id="UP000272117"/>
    </source>
</evidence>
<dbReference type="InterPro" id="IPR029035">
    <property type="entry name" value="DHS-like_NAD/FAD-binding_dom"/>
</dbReference>
<evidence type="ECO:0000256" key="2">
    <source>
        <dbReference type="ARBA" id="ARBA00023052"/>
    </source>
</evidence>
<dbReference type="GO" id="GO:0030976">
    <property type="term" value="F:thiamine pyrophosphate binding"/>
    <property type="evidence" value="ECO:0007669"/>
    <property type="project" value="InterPro"/>
</dbReference>
<dbReference type="InterPro" id="IPR012000">
    <property type="entry name" value="Thiamin_PyroP_enz_cen_dom"/>
</dbReference>
<dbReference type="GO" id="GO:0019752">
    <property type="term" value="P:carboxylic acid metabolic process"/>
    <property type="evidence" value="ECO:0007669"/>
    <property type="project" value="UniProtKB-ARBA"/>
</dbReference>
<dbReference type="InterPro" id="IPR047212">
    <property type="entry name" value="TPP_POXB-like"/>
</dbReference>
<protein>
    <submittedName>
        <fullName evidence="8">Thiamine pyrophosphate-requiring protein</fullName>
    </submittedName>
</protein>
<dbReference type="GO" id="GO:0000287">
    <property type="term" value="F:magnesium ion binding"/>
    <property type="evidence" value="ECO:0007669"/>
    <property type="project" value="InterPro"/>
</dbReference>
<dbReference type="Proteomes" id="UP000272117">
    <property type="component" value="Unassembled WGS sequence"/>
</dbReference>
<dbReference type="Pfam" id="PF00205">
    <property type="entry name" value="TPP_enzyme_M"/>
    <property type="match status" value="1"/>
</dbReference>
<comment type="similarity">
    <text evidence="1 3">Belongs to the TPP enzyme family.</text>
</comment>
<sequence length="597" mass="65679">MPQQVSDFIVERLHQWGTTRIFGYPGDGINGVMGALERAEDKVKFIQVRHEEVASLMACAHAKFTGEAGVCLATSGPGAIHLLNGLYDAKLDHQPVVALVGQKARTALGGHSQQEVDLVSLFKDVASEFVQMATEPSQVRHLIDRAFRIAKDQRTVTCVILPSDLQELEYKEPEHKHGTVHSGIGYLPPRVLPRDEDLEKAAEVLNAGNKVAILIGAGAKDAAEEVTQIAEVLGAGVAKAYLGKAALSDELPFVTGAIGFFGTEASHQMMADCDTLLMIGSSFPYAEFLPKEGHARGVQIDLDGRMLSIRYPMEVPLIGDSAETIRALLPLLHRKEDRTWRQTIEQNIQNWEKQLAEEASHPANPVNPRLVFEKLSPRLPENCILAADSGSSSSWVAQYLKIRGNMKFSVSGTLATMGCALPYALAAKFAYPDRVAFAFAGDGAMQMGSTEELLTIQKYYRQWIDPRLIVLVLNNRDLNFVTWEQRMNEGNPKFNDSQVLPDFNYAAYAESIGLIGIRIDRPDQIDAAWEKALKADRPVVIDALTDPEIMPITPQVAANFAENIAEAIEQGDTAAEQRLEEPLKEAVDEAKEKDKKE</sequence>
<gene>
    <name evidence="8" type="ORF">EFB08_14020</name>
</gene>
<dbReference type="EMBL" id="RJJD01000008">
    <property type="protein sequence ID" value="RNI25948.1"/>
    <property type="molecule type" value="Genomic_DNA"/>
</dbReference>
<dbReference type="InterPro" id="IPR047210">
    <property type="entry name" value="TPP_PYR_POXB-like"/>
</dbReference>
<feature type="compositionally biased region" description="Basic and acidic residues" evidence="4">
    <location>
        <begin position="575"/>
        <end position="597"/>
    </location>
</feature>
<dbReference type="InterPro" id="IPR012001">
    <property type="entry name" value="Thiamin_PyroP_enz_TPP-bd_dom"/>
</dbReference>
<dbReference type="AlphaFoldDB" id="A0A3M9MMQ8"/>
<dbReference type="Pfam" id="PF02776">
    <property type="entry name" value="TPP_enzyme_N"/>
    <property type="match status" value="1"/>
</dbReference>
<dbReference type="NCBIfam" id="NF006129">
    <property type="entry name" value="PRK08273.1"/>
    <property type="match status" value="1"/>
</dbReference>
<feature type="domain" description="Thiamine pyrophosphate enzyme TPP-binding" evidence="6">
    <location>
        <begin position="388"/>
        <end position="542"/>
    </location>
</feature>
<evidence type="ECO:0000256" key="4">
    <source>
        <dbReference type="SAM" id="MobiDB-lite"/>
    </source>
</evidence>
<dbReference type="RefSeq" id="WP_123127570.1">
    <property type="nucleotide sequence ID" value="NZ_RJJD01000008.1"/>
</dbReference>